<sequence>MNSAATVTMIKLFETLPENLQERVLEHMREYINDMEDERKWNLSFSKTQNSLAAAAQQARKEISEGKSKPMDIKQL</sequence>
<proteinExistence type="predicted"/>
<dbReference type="STRING" id="1246637.MTBBW1_1570002"/>
<accession>A0A1W1H8N1</accession>
<feature type="compositionally biased region" description="Basic and acidic residues" evidence="1">
    <location>
        <begin position="59"/>
        <end position="76"/>
    </location>
</feature>
<evidence type="ECO:0000313" key="3">
    <source>
        <dbReference type="Proteomes" id="UP000191931"/>
    </source>
</evidence>
<name>A0A1W1H8N1_9BACT</name>
<dbReference type="Proteomes" id="UP000191931">
    <property type="component" value="Unassembled WGS sequence"/>
</dbReference>
<dbReference type="RefSeq" id="WP_080805274.1">
    <property type="nucleotide sequence ID" value="NZ_LT828550.1"/>
</dbReference>
<keyword evidence="3" id="KW-1185">Reference proteome</keyword>
<dbReference type="AlphaFoldDB" id="A0A1W1H8N1"/>
<organism evidence="2 3">
    <name type="scientific">Desulfamplus magnetovallimortis</name>
    <dbReference type="NCBI Taxonomy" id="1246637"/>
    <lineage>
        <taxon>Bacteria</taxon>
        <taxon>Pseudomonadati</taxon>
        <taxon>Thermodesulfobacteriota</taxon>
        <taxon>Desulfobacteria</taxon>
        <taxon>Desulfobacterales</taxon>
        <taxon>Desulfobacteraceae</taxon>
        <taxon>Desulfamplus</taxon>
    </lineage>
</organism>
<protein>
    <submittedName>
        <fullName evidence="2">Uncharacterized protein</fullName>
    </submittedName>
</protein>
<feature type="region of interest" description="Disordered" evidence="1">
    <location>
        <begin position="56"/>
        <end position="76"/>
    </location>
</feature>
<dbReference type="OrthoDB" id="9256093at2"/>
<gene>
    <name evidence="2" type="ORF">MTBBW1_1570002</name>
</gene>
<reference evidence="2 3" key="1">
    <citation type="submission" date="2017-03" db="EMBL/GenBank/DDBJ databases">
        <authorList>
            <person name="Afonso C.L."/>
            <person name="Miller P.J."/>
            <person name="Scott M.A."/>
            <person name="Spackman E."/>
            <person name="Goraichik I."/>
            <person name="Dimitrov K.M."/>
            <person name="Suarez D.L."/>
            <person name="Swayne D.E."/>
        </authorList>
    </citation>
    <scope>NUCLEOTIDE SEQUENCE [LARGE SCALE GENOMIC DNA]</scope>
    <source>
        <strain evidence="2">PRJEB14757</strain>
    </source>
</reference>
<dbReference type="EMBL" id="FWEV01000065">
    <property type="protein sequence ID" value="SLM28796.1"/>
    <property type="molecule type" value="Genomic_DNA"/>
</dbReference>
<evidence type="ECO:0000256" key="1">
    <source>
        <dbReference type="SAM" id="MobiDB-lite"/>
    </source>
</evidence>
<evidence type="ECO:0000313" key="2">
    <source>
        <dbReference type="EMBL" id="SLM28796.1"/>
    </source>
</evidence>